<dbReference type="SUPFAM" id="SSF88688">
    <property type="entry name" value="Families 57/38 glycoside transferase middle domain"/>
    <property type="match status" value="1"/>
</dbReference>
<name>A0A0F4LCF0_9LACO</name>
<dbReference type="InterPro" id="IPR011682">
    <property type="entry name" value="Glyco_hydro_38_C"/>
</dbReference>
<dbReference type="RefSeq" id="WP_046325320.1">
    <property type="nucleotide sequence ID" value="NZ_JBHTMT010000005.1"/>
</dbReference>
<evidence type="ECO:0000259" key="5">
    <source>
        <dbReference type="SMART" id="SM00872"/>
    </source>
</evidence>
<evidence type="ECO:0000256" key="1">
    <source>
        <dbReference type="ARBA" id="ARBA00009792"/>
    </source>
</evidence>
<dbReference type="AlphaFoldDB" id="A0A0F4LCF0"/>
<evidence type="ECO:0000256" key="2">
    <source>
        <dbReference type="ARBA" id="ARBA00022723"/>
    </source>
</evidence>
<gene>
    <name evidence="6" type="ORF">JF74_13700</name>
</gene>
<dbReference type="Gene3D" id="1.20.1270.50">
    <property type="entry name" value="Glycoside hydrolase family 38, central domain"/>
    <property type="match status" value="1"/>
</dbReference>
<comment type="caution">
    <text evidence="6">The sequence shown here is derived from an EMBL/GenBank/DDBJ whole genome shotgun (WGS) entry which is preliminary data.</text>
</comment>
<evidence type="ECO:0000313" key="6">
    <source>
        <dbReference type="EMBL" id="KJY56290.1"/>
    </source>
</evidence>
<dbReference type="InterPro" id="IPR011013">
    <property type="entry name" value="Gal_mutarotase_sf_dom"/>
</dbReference>
<evidence type="ECO:0000313" key="7">
    <source>
        <dbReference type="Proteomes" id="UP000033531"/>
    </source>
</evidence>
<dbReference type="OrthoDB" id="9764050at2"/>
<dbReference type="EMBL" id="JXLI01000011">
    <property type="protein sequence ID" value="KJY56290.1"/>
    <property type="molecule type" value="Genomic_DNA"/>
</dbReference>
<protein>
    <recommendedName>
        <fullName evidence="5">Glycoside hydrolase family 38 central domain-containing protein</fullName>
    </recommendedName>
</protein>
<dbReference type="Pfam" id="PF01074">
    <property type="entry name" value="Glyco_hydro_38N"/>
    <property type="match status" value="1"/>
</dbReference>
<dbReference type="InterPro" id="IPR028995">
    <property type="entry name" value="Glyco_hydro_57/38_cen_sf"/>
</dbReference>
<keyword evidence="4" id="KW-0326">Glycosidase</keyword>
<dbReference type="GO" id="GO:0004559">
    <property type="term" value="F:alpha-mannosidase activity"/>
    <property type="evidence" value="ECO:0007669"/>
    <property type="project" value="InterPro"/>
</dbReference>
<dbReference type="InterPro" id="IPR015341">
    <property type="entry name" value="Glyco_hydro_38_cen"/>
</dbReference>
<dbReference type="HOGENOM" id="CLU_003442_2_1_9"/>
<dbReference type="STRING" id="1218507.JF74_13700"/>
<dbReference type="SUPFAM" id="SSF74650">
    <property type="entry name" value="Galactose mutarotase-like"/>
    <property type="match status" value="1"/>
</dbReference>
<feature type="domain" description="Glycoside hydrolase family 38 central" evidence="5">
    <location>
        <begin position="276"/>
        <end position="354"/>
    </location>
</feature>
<evidence type="ECO:0000256" key="4">
    <source>
        <dbReference type="ARBA" id="ARBA00023295"/>
    </source>
</evidence>
<dbReference type="InterPro" id="IPR037094">
    <property type="entry name" value="Glyco_hydro_38_cen_sf"/>
</dbReference>
<dbReference type="Gene3D" id="2.70.98.30">
    <property type="entry name" value="Golgi alpha-mannosidase II, domain 4"/>
    <property type="match status" value="1"/>
</dbReference>
<organism evidence="6 7">
    <name type="scientific">Lactobacillus melliventris</name>
    <dbReference type="NCBI Taxonomy" id="1218507"/>
    <lineage>
        <taxon>Bacteria</taxon>
        <taxon>Bacillati</taxon>
        <taxon>Bacillota</taxon>
        <taxon>Bacilli</taxon>
        <taxon>Lactobacillales</taxon>
        <taxon>Lactobacillaceae</taxon>
        <taxon>Lactobacillus</taxon>
    </lineage>
</organism>
<accession>A0A0F4LCF0</accession>
<dbReference type="SMART" id="SM00872">
    <property type="entry name" value="Alpha-mann_mid"/>
    <property type="match status" value="1"/>
</dbReference>
<dbReference type="Pfam" id="PF07748">
    <property type="entry name" value="Glyco_hydro_38C"/>
    <property type="match status" value="1"/>
</dbReference>
<dbReference type="PANTHER" id="PTHR46017:SF2">
    <property type="entry name" value="MANNOSYLGLYCERATE HYDROLASE"/>
    <property type="match status" value="1"/>
</dbReference>
<dbReference type="PATRIC" id="fig|1218507.3.peg.1553"/>
<dbReference type="Proteomes" id="UP000033531">
    <property type="component" value="Unassembled WGS sequence"/>
</dbReference>
<sequence length="890" mass="101841">MIKKVFVVPHTHWDREWFFTSERAKAYLIKDLKDVIDHLEKNEKYGSFLLDGQTSLIEDYLSWHPQDIERVKKLVKEKKLFLGPWYTQTDQFMAAGESIINNLRIGTSAASDLGGYMNVAYVPDSFGQESSLPQIYSSFGIKDAVLYRGFSMADTKKSEFIWQGEDGSRINVFRMACGYFIGGVIDENKLSALMKTEPFKTVVQQATTNNILFPNGSDMAPLRHDLPDLITKLNDANEKEYRFKVASLPEYIDAVKKDKPDMAVVRGEQDCGKDMRVHKSIYSSRADIKKLNTELQNYLTNVVQPVLSMGSYFGLNYPFAAIKSLWQKMGKNAAHDSMGNCVSDRVNNAIKMRYLEVKDTAESLVDSTLRFISTHIKSEKHPITLTVFNTLPFVRDEVINKTLYIPSRNFKIVDHENNEIAYEINSIKDNTNLIKGATIQLNPGENIYTPKKVYCINLNIDFGEIPPYGYKQFYLIPLEDKEIELNKLAIADTKIENEYYQISVNTDGSLNILDKLNKKLYSNQAILEENGDGGDSYNYSPAKKDLIIYSTSQKHQVQVSHGKLEDKLIILFDFKVPKNLEVRSRGLTDTDMPVKMVVKLTNSAKMIKFKVQVDNTKPLSHRLCVDFASQLDTNFSIADIQFGTIKRPLAKDKDLADWAQNQEKWQEKPISINTMQSFVCLSNAKRNIAVIPQAVREYECLGKKDSVIRLTLFRTFGKLGKSDLLYRPGRASGDETVPTPNAQLNHKLEFKFALTTGQSSYDQSNLANEVKDYESPLQVYEYAEFLNGRLTFPLNLCRQFLEPEFSLFKTENKLTVSTIERSRSGLGYCLRLYNPKFHQVSEQITFAKQPKIVQLVDLRKRILQDLKIKNKQVILPKIGHAKFMTIYFEF</sequence>
<comment type="similarity">
    <text evidence="1">Belongs to the glycosyl hydrolase 38 family.</text>
</comment>
<dbReference type="Gene3D" id="3.20.110.10">
    <property type="entry name" value="Glycoside hydrolase 38, N terminal domain"/>
    <property type="match status" value="1"/>
</dbReference>
<dbReference type="GO" id="GO:0009313">
    <property type="term" value="P:oligosaccharide catabolic process"/>
    <property type="evidence" value="ECO:0007669"/>
    <property type="project" value="TreeGrafter"/>
</dbReference>
<dbReference type="SUPFAM" id="SSF88713">
    <property type="entry name" value="Glycoside hydrolase/deacetylase"/>
    <property type="match status" value="1"/>
</dbReference>
<reference evidence="6 7" key="1">
    <citation type="submission" date="2015-01" db="EMBL/GenBank/DDBJ databases">
        <title>Comparative genomics of the lactic acid bacteria isolated from the honey bee gut.</title>
        <authorList>
            <person name="Ellegaard K.M."/>
            <person name="Tamarit D."/>
            <person name="Javelind E."/>
            <person name="Olofsson T."/>
            <person name="Andersson S.G."/>
            <person name="Vasquez A."/>
        </authorList>
    </citation>
    <scope>NUCLEOTIDE SEQUENCE [LARGE SCALE GENOMIC DNA]</scope>
    <source>
        <strain evidence="6 7">Hma8</strain>
    </source>
</reference>
<dbReference type="InterPro" id="IPR027291">
    <property type="entry name" value="Glyco_hydro_38_N_sf"/>
</dbReference>
<dbReference type="InterPro" id="IPR000602">
    <property type="entry name" value="Glyco_hydro_38_N"/>
</dbReference>
<keyword evidence="3" id="KW-0378">Hydrolase</keyword>
<dbReference type="GO" id="GO:0006013">
    <property type="term" value="P:mannose metabolic process"/>
    <property type="evidence" value="ECO:0007669"/>
    <property type="project" value="InterPro"/>
</dbReference>
<dbReference type="GO" id="GO:0046872">
    <property type="term" value="F:metal ion binding"/>
    <property type="evidence" value="ECO:0007669"/>
    <property type="project" value="UniProtKB-KW"/>
</dbReference>
<dbReference type="PANTHER" id="PTHR46017">
    <property type="entry name" value="ALPHA-MANNOSIDASE 2C1"/>
    <property type="match status" value="1"/>
</dbReference>
<proteinExistence type="inferred from homology"/>
<dbReference type="Pfam" id="PF09261">
    <property type="entry name" value="Alpha-mann_mid"/>
    <property type="match status" value="1"/>
</dbReference>
<dbReference type="InterPro" id="IPR011330">
    <property type="entry name" value="Glyco_hydro/deAcase_b/a-brl"/>
</dbReference>
<evidence type="ECO:0000256" key="3">
    <source>
        <dbReference type="ARBA" id="ARBA00022801"/>
    </source>
</evidence>
<keyword evidence="2" id="KW-0479">Metal-binding</keyword>
<dbReference type="GO" id="GO:0030246">
    <property type="term" value="F:carbohydrate binding"/>
    <property type="evidence" value="ECO:0007669"/>
    <property type="project" value="InterPro"/>
</dbReference>